<protein>
    <submittedName>
        <fullName evidence="2">Uncharacterized protein</fullName>
    </submittedName>
</protein>
<sequence length="137" mass="15396">MTAMYTPEIRWTEKKEFRQATFVLNSKRHILFQVEKTTGRQFQAYCSNACIADCTTVLSLSVKDAEDFVLSNCALRFILTALNTVPKTVALPLPPLLVVLPPLSIDRMVEEPEPPDFMRIVANLARFQMSAGCSLVD</sequence>
<organism evidence="1 2">
    <name type="scientific">Romanomermis culicivorax</name>
    <name type="common">Nematode worm</name>
    <dbReference type="NCBI Taxonomy" id="13658"/>
    <lineage>
        <taxon>Eukaryota</taxon>
        <taxon>Metazoa</taxon>
        <taxon>Ecdysozoa</taxon>
        <taxon>Nematoda</taxon>
        <taxon>Enoplea</taxon>
        <taxon>Dorylaimia</taxon>
        <taxon>Mermithida</taxon>
        <taxon>Mermithoidea</taxon>
        <taxon>Mermithidae</taxon>
        <taxon>Romanomermis</taxon>
    </lineage>
</organism>
<dbReference type="WBParaSite" id="nRc.2.0.1.t18660-RA">
    <property type="protein sequence ID" value="nRc.2.0.1.t18660-RA"/>
    <property type="gene ID" value="nRc.2.0.1.g18660"/>
</dbReference>
<dbReference type="Proteomes" id="UP000887565">
    <property type="component" value="Unplaced"/>
</dbReference>
<accession>A0A915IWT6</accession>
<proteinExistence type="predicted"/>
<evidence type="ECO:0000313" key="2">
    <source>
        <dbReference type="WBParaSite" id="nRc.2.0.1.t18660-RA"/>
    </source>
</evidence>
<name>A0A915IWT6_ROMCU</name>
<dbReference type="AlphaFoldDB" id="A0A915IWT6"/>
<keyword evidence="1" id="KW-1185">Reference proteome</keyword>
<reference evidence="2" key="1">
    <citation type="submission" date="2022-11" db="UniProtKB">
        <authorList>
            <consortium name="WormBaseParasite"/>
        </authorList>
    </citation>
    <scope>IDENTIFICATION</scope>
</reference>
<evidence type="ECO:0000313" key="1">
    <source>
        <dbReference type="Proteomes" id="UP000887565"/>
    </source>
</evidence>